<name>A0AAF3EYR6_9BILA</name>
<dbReference type="InterPro" id="IPR006671">
    <property type="entry name" value="Cyclin_N"/>
</dbReference>
<dbReference type="Proteomes" id="UP000887575">
    <property type="component" value="Unassembled WGS sequence"/>
</dbReference>
<evidence type="ECO:0000259" key="1">
    <source>
        <dbReference type="PROSITE" id="PS50106"/>
    </source>
</evidence>
<organism evidence="2 3">
    <name type="scientific">Mesorhabditis belari</name>
    <dbReference type="NCBI Taxonomy" id="2138241"/>
    <lineage>
        <taxon>Eukaryota</taxon>
        <taxon>Metazoa</taxon>
        <taxon>Ecdysozoa</taxon>
        <taxon>Nematoda</taxon>
        <taxon>Chromadorea</taxon>
        <taxon>Rhabditida</taxon>
        <taxon>Rhabditina</taxon>
        <taxon>Rhabditomorpha</taxon>
        <taxon>Rhabditoidea</taxon>
        <taxon>Rhabditidae</taxon>
        <taxon>Mesorhabditinae</taxon>
        <taxon>Mesorhabditis</taxon>
    </lineage>
</organism>
<dbReference type="InterPro" id="IPR001478">
    <property type="entry name" value="PDZ"/>
</dbReference>
<dbReference type="InterPro" id="IPR039361">
    <property type="entry name" value="Cyclin"/>
</dbReference>
<dbReference type="SUPFAM" id="SSF50156">
    <property type="entry name" value="PDZ domain-like"/>
    <property type="match status" value="1"/>
</dbReference>
<dbReference type="Gene3D" id="1.10.472.10">
    <property type="entry name" value="Cyclin-like"/>
    <property type="match status" value="4"/>
</dbReference>
<keyword evidence="2" id="KW-1185">Reference proteome</keyword>
<evidence type="ECO:0000313" key="2">
    <source>
        <dbReference type="Proteomes" id="UP000887575"/>
    </source>
</evidence>
<dbReference type="PROSITE" id="PS50106">
    <property type="entry name" value="PDZ"/>
    <property type="match status" value="1"/>
</dbReference>
<accession>A0AAF3EYR6</accession>
<reference evidence="3" key="1">
    <citation type="submission" date="2024-02" db="UniProtKB">
        <authorList>
            <consortium name="WormBaseParasite"/>
        </authorList>
    </citation>
    <scope>IDENTIFICATION</scope>
</reference>
<evidence type="ECO:0000313" key="3">
    <source>
        <dbReference type="WBParaSite" id="MBELARI_LOCUS19351"/>
    </source>
</evidence>
<dbReference type="InterPro" id="IPR036034">
    <property type="entry name" value="PDZ_sf"/>
</dbReference>
<dbReference type="PANTHER" id="PTHR10177">
    <property type="entry name" value="CYCLINS"/>
    <property type="match status" value="1"/>
</dbReference>
<dbReference type="SMART" id="SM00228">
    <property type="entry name" value="PDZ"/>
    <property type="match status" value="1"/>
</dbReference>
<protein>
    <recommendedName>
        <fullName evidence="1">PDZ domain-containing protein</fullName>
    </recommendedName>
</protein>
<dbReference type="InterPro" id="IPR036915">
    <property type="entry name" value="Cyclin-like_sf"/>
</dbReference>
<dbReference type="SUPFAM" id="SSF47954">
    <property type="entry name" value="Cyclin-like"/>
    <property type="match status" value="2"/>
</dbReference>
<dbReference type="Pfam" id="PF00134">
    <property type="entry name" value="Cyclin_N"/>
    <property type="match status" value="2"/>
</dbReference>
<dbReference type="AlphaFoldDB" id="A0AAF3EYR6"/>
<dbReference type="WBParaSite" id="MBELARI_LOCUS19351">
    <property type="protein sequence ID" value="MBELARI_LOCUS19351"/>
    <property type="gene ID" value="MBELARI_LOCUS19351"/>
</dbReference>
<sequence length="982" mass="111853">MDILCSLVSLENSNPLTIRLENDDSIVELEKKICASFSLKSEEILFITRDGEPFLTGNSPTFNDGEKLFVHKKVSEATTLIRKRDAYVGITITNSIFGSTLIKAVSPLASAHGLLFPGDVLVEMNNGSLHGKTHFEVASLIKAIPIGSLVEFLVYRGIQNRKNRERIDAARLFKASNKQHSLSRLLRRESQKDPRLVEKLNEILEEYFGVNDDEIFYRSFPAAQSQKMDEVMQQNVIANAGAAIRKLSTARRSARRSLDSFSTCHLVEKNDLARIEEALAQEHLTSEKSAIDENRLVQFFSQADLPLELAEHVGGKDYAFDIINYFLHNQMPCENVASHFPEIKRAQMVDWIFWISRAVEIPDESYFLAVHLLDKALVVDKNISEMSDVENRVVMVAAVKIAGRFEFGPEYEDGMCARLKSVVCNPKLQCQEEKINQWESRLLEFFDFSISRQHLLHFLQIFWLLMGDVMSGTEKENGWATVKGLAYIAMAKAPLMNNKPSLIAAAIMRIALHLFVNRGQLSGDKFLQVNSSLLHEESQYLPIATNFLNWVLSEKTTYIPTIARVFKANHHPIYRSFPAAQSQKMDEVMQQNANANAITAREERSARRSAQQSLDFLRGFKSDSFEENDFARVEEALFQAHFMSEESAVNSERHARSRAANLCHLTFNETYENMEDLVARIDENQLDEFSSRTGLPLELADAGGKDYINYFLYYQMPCENVASNFDEIERAQMVDWIFLISRAVEIPDESYFLAVHLLDKALVVDKNISEMSDVEKSVVMVAAVKIAGRFEFGPEYEDGMCDRLKSVVCMAKLQVQEEKINQWESQLLEFFGIAISRQHLLHFLQIFWRLMGDFMSGTEKENGWATVKGLAYIAMAQAPLMNNKPSLVAAAIMRIALHLFFNRGQLSGDKVLQVISSLLHEERQYVPIATNLLNWVLSEKTTYIPTIARVFEANQYHPKKQELKKIASELKKLKNDKYLRRG</sequence>
<feature type="domain" description="PDZ" evidence="1">
    <location>
        <begin position="77"/>
        <end position="142"/>
    </location>
</feature>
<proteinExistence type="predicted"/>
<dbReference type="Gene3D" id="2.30.42.10">
    <property type="match status" value="1"/>
</dbReference>